<evidence type="ECO:0000313" key="4">
    <source>
        <dbReference type="Proteomes" id="UP001280581"/>
    </source>
</evidence>
<keyword evidence="4" id="KW-1185">Reference proteome</keyword>
<protein>
    <submittedName>
        <fullName evidence="3">Uncharacterized protein</fullName>
    </submittedName>
</protein>
<organism evidence="3 4">
    <name type="scientific">Pseudopithomyces chartarum</name>
    <dbReference type="NCBI Taxonomy" id="1892770"/>
    <lineage>
        <taxon>Eukaryota</taxon>
        <taxon>Fungi</taxon>
        <taxon>Dikarya</taxon>
        <taxon>Ascomycota</taxon>
        <taxon>Pezizomycotina</taxon>
        <taxon>Dothideomycetes</taxon>
        <taxon>Pleosporomycetidae</taxon>
        <taxon>Pleosporales</taxon>
        <taxon>Massarineae</taxon>
        <taxon>Didymosphaeriaceae</taxon>
        <taxon>Pseudopithomyces</taxon>
    </lineage>
</organism>
<feature type="compositionally biased region" description="Acidic residues" evidence="1">
    <location>
        <begin position="115"/>
        <end position="124"/>
    </location>
</feature>
<feature type="region of interest" description="Disordered" evidence="1">
    <location>
        <begin position="276"/>
        <end position="333"/>
    </location>
</feature>
<feature type="compositionally biased region" description="Gly residues" evidence="1">
    <location>
        <begin position="92"/>
        <end position="108"/>
    </location>
</feature>
<proteinExistence type="predicted"/>
<feature type="compositionally biased region" description="Polar residues" evidence="1">
    <location>
        <begin position="71"/>
        <end position="86"/>
    </location>
</feature>
<dbReference type="AlphaFoldDB" id="A0AAN6RGH7"/>
<evidence type="ECO:0000256" key="2">
    <source>
        <dbReference type="SAM" id="SignalP"/>
    </source>
</evidence>
<name>A0AAN6RGH7_9PLEO</name>
<feature type="signal peptide" evidence="2">
    <location>
        <begin position="1"/>
        <end position="21"/>
    </location>
</feature>
<feature type="region of interest" description="Disordered" evidence="1">
    <location>
        <begin position="62"/>
        <end position="131"/>
    </location>
</feature>
<feature type="compositionally biased region" description="Polar residues" evidence="1">
    <location>
        <begin position="277"/>
        <end position="310"/>
    </location>
</feature>
<dbReference type="Proteomes" id="UP001280581">
    <property type="component" value="Unassembled WGS sequence"/>
</dbReference>
<accession>A0AAN6RGH7</accession>
<gene>
    <name evidence="3" type="ORF">GRF29_77g1072766</name>
</gene>
<keyword evidence="2" id="KW-0732">Signal</keyword>
<dbReference type="EMBL" id="WVTA01000007">
    <property type="protein sequence ID" value="KAK3208551.1"/>
    <property type="molecule type" value="Genomic_DNA"/>
</dbReference>
<comment type="caution">
    <text evidence="3">The sequence shown here is derived from an EMBL/GenBank/DDBJ whole genome shotgun (WGS) entry which is preliminary data.</text>
</comment>
<evidence type="ECO:0000256" key="1">
    <source>
        <dbReference type="SAM" id="MobiDB-lite"/>
    </source>
</evidence>
<evidence type="ECO:0000313" key="3">
    <source>
        <dbReference type="EMBL" id="KAK3208551.1"/>
    </source>
</evidence>
<feature type="chain" id="PRO_5042859252" evidence="2">
    <location>
        <begin position="22"/>
        <end position="333"/>
    </location>
</feature>
<reference evidence="3 4" key="1">
    <citation type="submission" date="2021-02" db="EMBL/GenBank/DDBJ databases">
        <title>Genome assembly of Pseudopithomyces chartarum.</title>
        <authorList>
            <person name="Jauregui R."/>
            <person name="Singh J."/>
            <person name="Voisey C."/>
        </authorList>
    </citation>
    <scope>NUCLEOTIDE SEQUENCE [LARGE SCALE GENOMIC DNA]</scope>
    <source>
        <strain evidence="3 4">AGR01</strain>
    </source>
</reference>
<sequence length="333" mass="33540">MKAFHLTVAMWLLTGSQYASAIPTTELLDVLQSNGLENLNARDLSSLLQSLASGSCNNALAPAGAGRAPSANDSAASEGSQSSGNSDAGAGNTAGDGSGAQVGQGGQGEQAAEGGEGEEGEGNEADLPGTFGTAVAVEGGDIKQDILFTKSTVGSFEYEFTNKIADSVTVIENKTPAPPPTGFEALETSSYQVSLATSKGVGLTLSKIDFIFDPTSAGLQGKDITKAQVGKLCVDTGAFTISESLGELEFELEENEVTLNLNKNVTAEGEWGIFIPTSGQAAGNGTAVGGQTATDGNTTSENDQSTSGKTPASGETAAGKKKEKAASSVAEHA</sequence>